<dbReference type="KEGG" id="esj:SJ05684_b52790"/>
<organism evidence="1 2">
    <name type="scientific">Sinorhizobium sojae CCBAU 05684</name>
    <dbReference type="NCBI Taxonomy" id="716928"/>
    <lineage>
        <taxon>Bacteria</taxon>
        <taxon>Pseudomonadati</taxon>
        <taxon>Pseudomonadota</taxon>
        <taxon>Alphaproteobacteria</taxon>
        <taxon>Hyphomicrobiales</taxon>
        <taxon>Rhizobiaceae</taxon>
        <taxon>Sinorhizobium/Ensifer group</taxon>
        <taxon>Sinorhizobium</taxon>
    </lineage>
</organism>
<geneLocation type="plasmid" evidence="2">
    <name>psj05684b</name>
</geneLocation>
<dbReference type="PANTHER" id="PTHR12526">
    <property type="entry name" value="GLYCOSYLTRANSFERASE"/>
    <property type="match status" value="1"/>
</dbReference>
<dbReference type="Proteomes" id="UP000217211">
    <property type="component" value="Plasmid pSJ05684b"/>
</dbReference>
<dbReference type="CDD" id="cd03801">
    <property type="entry name" value="GT4_PimA-like"/>
    <property type="match status" value="1"/>
</dbReference>
<keyword evidence="1" id="KW-0808">Transferase</keyword>
<dbReference type="PANTHER" id="PTHR12526:SF630">
    <property type="entry name" value="GLYCOSYLTRANSFERASE"/>
    <property type="match status" value="1"/>
</dbReference>
<dbReference type="SUPFAM" id="SSF53756">
    <property type="entry name" value="UDP-Glycosyltransferase/glycogen phosphorylase"/>
    <property type="match status" value="2"/>
</dbReference>
<gene>
    <name evidence="1" type="ORF">SJ05684_b52790</name>
</gene>
<sequence length="837" mass="93713">MAVPASFAGLRVLDTHDVQHLLEESLAQSGKEQEFSLIKMKAHEKRLLSQFDRLVAINRNEHAYLKRFLQPARKPIYTVPAFQATEDIVLGAEEMKYDFLFVGSSATFNRDGFLKFEEEVLAALHQRYPDMKVAVVGSVCDTAAIKKLRKKYLHRLGYVDDLSTIYDQSKIVVVPIMAGAGMKIKLIEALAHGKAVVSTSLGADGVDIESGLSGYITDDWSEFRDHCERLLDDDELRQNIESGALELYLRNHHVSGNLETIGEILKTDFERVSERSPIPSSASDASEPLGLIFTPDARHLVDINLALGRALRAAGSRVNFLKFEKTGYSIFHKNGFEVTSINEFDRKAYRARAEAALKSSVLRIGADDRVIYRGFDLTEDFEFHRAAFPNHFKAFNNTVLHSISLLMMVEDLIARLRPDYLVGWNGNGPHLMYILKIAGIIHSLPVIHTERGLLPNTFVADAKGVNFKGHLAGSKLPLISSRQAAQLEKQIEKYRSSKQTIVSQGTTGSKAEVLAALGIAQDDNYVFFPEQIEIDSNVIINSPQYKTMHAVMTDICAAAKQFGLTVVVRPHPENTGQQDRTSAEMTKAYGCPVVVSKDIHVHSLIEHAKCVVTINSTVGLEALLFNKPVIALGNATYSFKGMTFDARSRQDIELAIASIVEGRDDATSRRMKVVRFRSMLEDYLFDLDNRLGQKRNIARARNLLGQIGVDVPRRVVTKVELPAPKPHWQEYQKIASSTGDDRFGIMFLVEGTARYLTGPNRPAISLETLREEAPNLTKKANFVLTSIKDLPDEDVEAMLIYCRESEYAENKYKHMLNKAQKLIFLDEFFEPFATMKA</sequence>
<dbReference type="Pfam" id="PF13692">
    <property type="entry name" value="Glyco_trans_1_4"/>
    <property type="match status" value="1"/>
</dbReference>
<dbReference type="EMBL" id="CP023068">
    <property type="protein sequence ID" value="ASY66261.1"/>
    <property type="molecule type" value="Genomic_DNA"/>
</dbReference>
<dbReference type="GO" id="GO:0015774">
    <property type="term" value="P:polysaccharide transport"/>
    <property type="evidence" value="ECO:0007669"/>
    <property type="project" value="InterPro"/>
</dbReference>
<dbReference type="Gene3D" id="3.40.50.2000">
    <property type="entry name" value="Glycogen Phosphorylase B"/>
    <property type="match status" value="1"/>
</dbReference>
<evidence type="ECO:0000313" key="1">
    <source>
        <dbReference type="EMBL" id="ASY66261.1"/>
    </source>
</evidence>
<accession>A0A249PK27</accession>
<dbReference type="eggNOG" id="COG3562">
    <property type="taxonomic scope" value="Bacteria"/>
</dbReference>
<evidence type="ECO:0000313" key="2">
    <source>
        <dbReference type="Proteomes" id="UP000217211"/>
    </source>
</evidence>
<dbReference type="GO" id="GO:0016740">
    <property type="term" value="F:transferase activity"/>
    <property type="evidence" value="ECO:0007669"/>
    <property type="project" value="UniProtKB-KW"/>
</dbReference>
<dbReference type="InterPro" id="IPR007833">
    <property type="entry name" value="Capsule_polysaccharide_synth"/>
</dbReference>
<dbReference type="Gene3D" id="3.40.50.12580">
    <property type="match status" value="1"/>
</dbReference>
<dbReference type="STRING" id="716928.GCA_000261485_04564"/>
<dbReference type="GO" id="GO:0000271">
    <property type="term" value="P:polysaccharide biosynthetic process"/>
    <property type="evidence" value="ECO:0007669"/>
    <property type="project" value="InterPro"/>
</dbReference>
<dbReference type="eggNOG" id="COG0438">
    <property type="taxonomic scope" value="Bacteria"/>
</dbReference>
<keyword evidence="2" id="KW-1185">Reference proteome</keyword>
<protein>
    <submittedName>
        <fullName evidence="1">Glycosyltransferase</fullName>
    </submittedName>
</protein>
<proteinExistence type="predicted"/>
<dbReference type="Pfam" id="PF05159">
    <property type="entry name" value="Capsule_synth"/>
    <property type="match status" value="1"/>
</dbReference>
<keyword evidence="1" id="KW-0614">Plasmid</keyword>
<reference evidence="1 2" key="1">
    <citation type="submission" date="2017-08" db="EMBL/GenBank/DDBJ databases">
        <title>Multipartite genome sequences of Sinorhizobium species nodulating soybeans.</title>
        <authorList>
            <person name="Tian C.F."/>
        </authorList>
    </citation>
    <scope>NUCLEOTIDE SEQUENCE [LARGE SCALE GENOMIC DNA]</scope>
    <source>
        <strain evidence="1 2">CCBAU 05684</strain>
        <plasmid evidence="2">psj05684b</plasmid>
    </source>
</reference>
<dbReference type="AlphaFoldDB" id="A0A249PK27"/>
<dbReference type="InterPro" id="IPR043148">
    <property type="entry name" value="TagF_C"/>
</dbReference>
<name>A0A249PK27_9HYPH</name>